<evidence type="ECO:0000313" key="2">
    <source>
        <dbReference type="EMBL" id="QGA11074.1"/>
    </source>
</evidence>
<dbReference type="EMBL" id="WITK01000014">
    <property type="protein sequence ID" value="MQW92587.1"/>
    <property type="molecule type" value="Genomic_DNA"/>
</dbReference>
<sequence length="333" mass="37353">MDLDLVLEQLSRDWDARASDLEQNIHDALFELIPYSDEIPYPAQGNTLKRWQILSRVAGINLSLAKIFESHLDALAILNETGHAFETAKHELWAVWAAEGASPPLTLQDGHVSGVKNWCSAADWVNHAVMTYRDAKQNSQLLMVHLAESGIQQQFNDWHAVGMQHTHTAQLQFDHVPIELIGEPNLYLTRAGFWHGAAGVAACWFGAAQRLAQYLHEATVHKPHAYKYMYLGEMTSHMFATQALFYQTAQLIDAEPEKTHELQIRALRANVENTVLKVLELTGKALGAAPYCNHANFAQLAADLPVFIRQSHAAFDLERIGELALQEHGIWIL</sequence>
<dbReference type="GO" id="GO:0016627">
    <property type="term" value="F:oxidoreductase activity, acting on the CH-CH group of donors"/>
    <property type="evidence" value="ECO:0007669"/>
    <property type="project" value="InterPro"/>
</dbReference>
<dbReference type="RefSeq" id="WP_153371469.1">
    <property type="nucleotide sequence ID" value="NZ_CP045650.1"/>
</dbReference>
<dbReference type="AlphaFoldDB" id="A0A5Q0P2S5"/>
<gene>
    <name evidence="2" type="ORF">GFH30_06580</name>
    <name evidence="1" type="ORF">GHJ48_09330</name>
</gene>
<dbReference type="EMBL" id="CP045650">
    <property type="protein sequence ID" value="QGA11074.1"/>
    <property type="molecule type" value="Genomic_DNA"/>
</dbReference>
<dbReference type="Proteomes" id="UP000480556">
    <property type="component" value="Unassembled WGS sequence"/>
</dbReference>
<dbReference type="SUPFAM" id="SSF56645">
    <property type="entry name" value="Acyl-CoA dehydrogenase NM domain-like"/>
    <property type="match status" value="1"/>
</dbReference>
<accession>A0A5Q0P2S5</accession>
<reference evidence="3 4" key="1">
    <citation type="submission" date="2019-10" db="EMBL/GenBank/DDBJ databases">
        <authorList>
            <person name="Dong K."/>
        </authorList>
    </citation>
    <scope>NUCLEOTIDE SEQUENCE [LARGE SCALE GENOMIC DNA]</scope>
    <source>
        <strain evidence="2">Dk386</strain>
        <strain evidence="3">dk386</strain>
        <strain evidence="4">dk771</strain>
        <strain evidence="1">Dk771</strain>
    </source>
</reference>
<keyword evidence="3" id="KW-1185">Reference proteome</keyword>
<dbReference type="InterPro" id="IPR036250">
    <property type="entry name" value="AcylCo_DH-like_C"/>
</dbReference>
<organism evidence="1 4">
    <name type="scientific">Acinetobacter wanghuae</name>
    <dbReference type="NCBI Taxonomy" id="2662362"/>
    <lineage>
        <taxon>Bacteria</taxon>
        <taxon>Pseudomonadati</taxon>
        <taxon>Pseudomonadota</taxon>
        <taxon>Gammaproteobacteria</taxon>
        <taxon>Moraxellales</taxon>
        <taxon>Moraxellaceae</taxon>
        <taxon>Acinetobacter</taxon>
    </lineage>
</organism>
<proteinExistence type="predicted"/>
<dbReference type="InterPro" id="IPR009100">
    <property type="entry name" value="AcylCoA_DH/oxidase_NM_dom_sf"/>
</dbReference>
<dbReference type="Proteomes" id="UP000327478">
    <property type="component" value="Chromosome"/>
</dbReference>
<protein>
    <submittedName>
        <fullName evidence="1">Acyl-CoA dehydrogenase</fullName>
    </submittedName>
</protein>
<name>A0A5Q0P2S5_9GAMM</name>
<dbReference type="InterPro" id="IPR046373">
    <property type="entry name" value="Acyl-CoA_Oxase/DH_mid-dom_sf"/>
</dbReference>
<evidence type="ECO:0000313" key="4">
    <source>
        <dbReference type="Proteomes" id="UP000480556"/>
    </source>
</evidence>
<evidence type="ECO:0000313" key="3">
    <source>
        <dbReference type="Proteomes" id="UP000327478"/>
    </source>
</evidence>
<dbReference type="SUPFAM" id="SSF47203">
    <property type="entry name" value="Acyl-CoA dehydrogenase C-terminal domain-like"/>
    <property type="match status" value="1"/>
</dbReference>
<evidence type="ECO:0000313" key="1">
    <source>
        <dbReference type="EMBL" id="MQW92587.1"/>
    </source>
</evidence>
<dbReference type="Gene3D" id="2.40.110.10">
    <property type="entry name" value="Butyryl-CoA Dehydrogenase, subunit A, domain 2"/>
    <property type="match status" value="1"/>
</dbReference>